<accession>A0A165QZZ9</accession>
<dbReference type="OrthoDB" id="3253535at2759"/>
<keyword evidence="2" id="KW-1185">Reference proteome</keyword>
<name>A0A165QZZ9_9AGAM</name>
<dbReference type="STRING" id="1314782.A0A165QZZ9"/>
<dbReference type="AlphaFoldDB" id="A0A165QZZ9"/>
<proteinExistence type="predicted"/>
<feature type="non-terminal residue" evidence="1">
    <location>
        <position position="81"/>
    </location>
</feature>
<dbReference type="EMBL" id="KV425588">
    <property type="protein sequence ID" value="KZT23123.1"/>
    <property type="molecule type" value="Genomic_DNA"/>
</dbReference>
<sequence length="81" mass="9171">VLVRSTPSRYTLTVDLGPEFQSEMVTIAAKKGDRLDIVADLWYLEVDCHHEWRIQFPKSDVDLTSAKATIGTGQLCIHVKR</sequence>
<dbReference type="CDD" id="cd00298">
    <property type="entry name" value="ACD_sHsps_p23-like"/>
    <property type="match status" value="1"/>
</dbReference>
<organism evidence="1 2">
    <name type="scientific">Neolentinus lepideus HHB14362 ss-1</name>
    <dbReference type="NCBI Taxonomy" id="1314782"/>
    <lineage>
        <taxon>Eukaryota</taxon>
        <taxon>Fungi</taxon>
        <taxon>Dikarya</taxon>
        <taxon>Basidiomycota</taxon>
        <taxon>Agaricomycotina</taxon>
        <taxon>Agaricomycetes</taxon>
        <taxon>Gloeophyllales</taxon>
        <taxon>Gloeophyllaceae</taxon>
        <taxon>Neolentinus</taxon>
    </lineage>
</organism>
<evidence type="ECO:0008006" key="3">
    <source>
        <dbReference type="Google" id="ProtNLM"/>
    </source>
</evidence>
<feature type="non-terminal residue" evidence="1">
    <location>
        <position position="1"/>
    </location>
</feature>
<dbReference type="Proteomes" id="UP000076761">
    <property type="component" value="Unassembled WGS sequence"/>
</dbReference>
<evidence type="ECO:0000313" key="2">
    <source>
        <dbReference type="Proteomes" id="UP000076761"/>
    </source>
</evidence>
<dbReference type="InParanoid" id="A0A165QZZ9"/>
<protein>
    <recommendedName>
        <fullName evidence="3">SHSP domain-containing protein</fullName>
    </recommendedName>
</protein>
<evidence type="ECO:0000313" key="1">
    <source>
        <dbReference type="EMBL" id="KZT23123.1"/>
    </source>
</evidence>
<reference evidence="1 2" key="1">
    <citation type="journal article" date="2016" name="Mol. Biol. Evol.">
        <title>Comparative Genomics of Early-Diverging Mushroom-Forming Fungi Provides Insights into the Origins of Lignocellulose Decay Capabilities.</title>
        <authorList>
            <person name="Nagy L.G."/>
            <person name="Riley R."/>
            <person name="Tritt A."/>
            <person name="Adam C."/>
            <person name="Daum C."/>
            <person name="Floudas D."/>
            <person name="Sun H."/>
            <person name="Yadav J.S."/>
            <person name="Pangilinan J."/>
            <person name="Larsson K.H."/>
            <person name="Matsuura K."/>
            <person name="Barry K."/>
            <person name="Labutti K."/>
            <person name="Kuo R."/>
            <person name="Ohm R.A."/>
            <person name="Bhattacharya S.S."/>
            <person name="Shirouzu T."/>
            <person name="Yoshinaga Y."/>
            <person name="Martin F.M."/>
            <person name="Grigoriev I.V."/>
            <person name="Hibbett D.S."/>
        </authorList>
    </citation>
    <scope>NUCLEOTIDE SEQUENCE [LARGE SCALE GENOMIC DNA]</scope>
    <source>
        <strain evidence="1 2">HHB14362 ss-1</strain>
    </source>
</reference>
<gene>
    <name evidence="1" type="ORF">NEOLEDRAFT_1041499</name>
</gene>